<reference evidence="3 4" key="1">
    <citation type="submission" date="2019-02" db="EMBL/GenBank/DDBJ databases">
        <title>Deep-cultivation of Planctomycetes and their phenomic and genomic characterization uncovers novel biology.</title>
        <authorList>
            <person name="Wiegand S."/>
            <person name="Jogler M."/>
            <person name="Boedeker C."/>
            <person name="Pinto D."/>
            <person name="Vollmers J."/>
            <person name="Rivas-Marin E."/>
            <person name="Kohn T."/>
            <person name="Peeters S.H."/>
            <person name="Heuer A."/>
            <person name="Rast P."/>
            <person name="Oberbeckmann S."/>
            <person name="Bunk B."/>
            <person name="Jeske O."/>
            <person name="Meyerdierks A."/>
            <person name="Storesund J.E."/>
            <person name="Kallscheuer N."/>
            <person name="Luecker S."/>
            <person name="Lage O.M."/>
            <person name="Pohl T."/>
            <person name="Merkel B.J."/>
            <person name="Hornburger P."/>
            <person name="Mueller R.-W."/>
            <person name="Bruemmer F."/>
            <person name="Labrenz M."/>
            <person name="Spormann A.M."/>
            <person name="Op den Camp H."/>
            <person name="Overmann J."/>
            <person name="Amann R."/>
            <person name="Jetten M.S.M."/>
            <person name="Mascher T."/>
            <person name="Medema M.H."/>
            <person name="Devos D.P."/>
            <person name="Kaster A.-K."/>
            <person name="Ovreas L."/>
            <person name="Rohde M."/>
            <person name="Galperin M.Y."/>
            <person name="Jogler C."/>
        </authorList>
    </citation>
    <scope>NUCLEOTIDE SEQUENCE [LARGE SCALE GENOMIC DNA]</scope>
    <source>
        <strain evidence="3 4">Pan241w</strain>
    </source>
</reference>
<feature type="transmembrane region" description="Helical" evidence="2">
    <location>
        <begin position="300"/>
        <end position="323"/>
    </location>
</feature>
<keyword evidence="4" id="KW-1185">Reference proteome</keyword>
<dbReference type="Proteomes" id="UP000317171">
    <property type="component" value="Chromosome"/>
</dbReference>
<gene>
    <name evidence="3" type="ORF">Pan241w_18310</name>
</gene>
<feature type="region of interest" description="Disordered" evidence="1">
    <location>
        <begin position="53"/>
        <end position="78"/>
    </location>
</feature>
<dbReference type="KEGG" id="gaz:Pan241w_18310"/>
<dbReference type="AlphaFoldDB" id="A0A517RD07"/>
<evidence type="ECO:0000313" key="4">
    <source>
        <dbReference type="Proteomes" id="UP000317171"/>
    </source>
</evidence>
<proteinExistence type="predicted"/>
<evidence type="ECO:0000256" key="1">
    <source>
        <dbReference type="SAM" id="MobiDB-lite"/>
    </source>
</evidence>
<evidence type="ECO:0000256" key="2">
    <source>
        <dbReference type="SAM" id="Phobius"/>
    </source>
</evidence>
<keyword evidence="2" id="KW-1133">Transmembrane helix</keyword>
<keyword evidence="2" id="KW-0472">Membrane</keyword>
<dbReference type="EMBL" id="CP036269">
    <property type="protein sequence ID" value="QDT41768.1"/>
    <property type="molecule type" value="Genomic_DNA"/>
</dbReference>
<name>A0A517RD07_9PLAN</name>
<sequence length="324" mass="37402">MCWQSQNHDCLACCRVSGQVSAPTYAGCFVGCTCICLPTNDLRVSAQSFGKLNPSPTSQLSRGVPSQPVRSGLDRPRHPRKTIRQLPAICLPLSNGFPLFFLWSEEHKSYSLPCMLFCFLRTGNAGLFWFGQQHTRLHISPLRAFQMNQLRHDRIEYIQKVRDLSYMLTRQRFTGTNFFDVRLRAVFVPHFTPNSMEHVPTTVRHDVDSKMMAPIVIAKPHWFQFWKQPTLVNMQLLARQVDLADDWNRLTEQRRKLLEDLSCFQKQATQFKKQEGKWRNLFQTIEWASQPARKSNKPRVLPGMGLELSLLALHLVVGIAFLMV</sequence>
<keyword evidence="2" id="KW-0812">Transmembrane</keyword>
<evidence type="ECO:0000313" key="3">
    <source>
        <dbReference type="EMBL" id="QDT41768.1"/>
    </source>
</evidence>
<organism evidence="3 4">
    <name type="scientific">Gimesia alba</name>
    <dbReference type="NCBI Taxonomy" id="2527973"/>
    <lineage>
        <taxon>Bacteria</taxon>
        <taxon>Pseudomonadati</taxon>
        <taxon>Planctomycetota</taxon>
        <taxon>Planctomycetia</taxon>
        <taxon>Planctomycetales</taxon>
        <taxon>Planctomycetaceae</taxon>
        <taxon>Gimesia</taxon>
    </lineage>
</organism>
<accession>A0A517RD07</accession>
<protein>
    <submittedName>
        <fullName evidence="3">Uncharacterized protein</fullName>
    </submittedName>
</protein>